<comment type="caution">
    <text evidence="2">The sequence shown here is derived from an EMBL/GenBank/DDBJ whole genome shotgun (WGS) entry which is preliminary data.</text>
</comment>
<accession>A0ABD6EED1</accession>
<reference evidence="2 3" key="1">
    <citation type="submission" date="2024-08" db="EMBL/GenBank/DDBJ databases">
        <title>Gnathostoma spinigerum genome.</title>
        <authorList>
            <person name="Gonzalez-Bertolin B."/>
            <person name="Monzon S."/>
            <person name="Zaballos A."/>
            <person name="Jimenez P."/>
            <person name="Dekumyoy P."/>
            <person name="Varona S."/>
            <person name="Cuesta I."/>
            <person name="Sumanam S."/>
            <person name="Adisakwattana P."/>
            <person name="Gasser R.B."/>
            <person name="Hernandez-Gonzalez A."/>
            <person name="Young N.D."/>
            <person name="Perteguer M.J."/>
        </authorList>
    </citation>
    <scope>NUCLEOTIDE SEQUENCE [LARGE SCALE GENOMIC DNA]</scope>
    <source>
        <strain evidence="2">AL3</strain>
        <tissue evidence="2">Liver</tissue>
    </source>
</reference>
<keyword evidence="3" id="KW-1185">Reference proteome</keyword>
<protein>
    <submittedName>
        <fullName evidence="2">Uncharacterized protein</fullName>
    </submittedName>
</protein>
<keyword evidence="1" id="KW-0732">Signal</keyword>
<dbReference type="AlphaFoldDB" id="A0ABD6EED1"/>
<dbReference type="PANTHER" id="PTHR36944">
    <property type="entry name" value="PROTEIN CBG02791-RELATED"/>
    <property type="match status" value="1"/>
</dbReference>
<feature type="chain" id="PRO_5044888230" evidence="1">
    <location>
        <begin position="26"/>
        <end position="268"/>
    </location>
</feature>
<feature type="signal peptide" evidence="1">
    <location>
        <begin position="1"/>
        <end position="25"/>
    </location>
</feature>
<dbReference type="EMBL" id="JBGFUD010003111">
    <property type="protein sequence ID" value="MFH4978353.1"/>
    <property type="molecule type" value="Genomic_DNA"/>
</dbReference>
<evidence type="ECO:0000313" key="2">
    <source>
        <dbReference type="EMBL" id="MFH4978353.1"/>
    </source>
</evidence>
<organism evidence="2 3">
    <name type="scientific">Gnathostoma spinigerum</name>
    <dbReference type="NCBI Taxonomy" id="75299"/>
    <lineage>
        <taxon>Eukaryota</taxon>
        <taxon>Metazoa</taxon>
        <taxon>Ecdysozoa</taxon>
        <taxon>Nematoda</taxon>
        <taxon>Chromadorea</taxon>
        <taxon>Rhabditida</taxon>
        <taxon>Spirurina</taxon>
        <taxon>Gnathostomatomorpha</taxon>
        <taxon>Gnathostomatoidea</taxon>
        <taxon>Gnathostomatidae</taxon>
        <taxon>Gnathostoma</taxon>
    </lineage>
</organism>
<evidence type="ECO:0000256" key="1">
    <source>
        <dbReference type="SAM" id="SignalP"/>
    </source>
</evidence>
<sequence length="268" mass="31374">MRLIRYSQFFKFFFVCICMSSSVRWKRDFMYVSDANLTDATCFQECNDAWSRSFSTSFNMSPSEFYEFPLHPVILDCNGFVKYCNISSQRVECYKERCGDDSADSVFSPSNFICHFKRRLFLDARECLEKTEPLTFLKCDHLCHDEALRKIAKKGRTFLGKVFSRNEIAKYQSEIDLLCTFQNCYKECEKEIVGESCSTIEAELTIQLITQYIYWHATDLYQWHMLSNTMETFPLSCQTLITTLIDEDPIIQIMAVSDPVNYSVMNTT</sequence>
<proteinExistence type="predicted"/>
<gene>
    <name evidence="2" type="ORF">AB6A40_005062</name>
</gene>
<name>A0ABD6EED1_9BILA</name>
<dbReference type="PANTHER" id="PTHR36944:SF2">
    <property type="entry name" value="CPG4 DOMAIN-CONTAINING PROTEIN"/>
    <property type="match status" value="1"/>
</dbReference>
<evidence type="ECO:0000313" key="3">
    <source>
        <dbReference type="Proteomes" id="UP001608902"/>
    </source>
</evidence>
<dbReference type="Proteomes" id="UP001608902">
    <property type="component" value="Unassembled WGS sequence"/>
</dbReference>